<proteinExistence type="predicted"/>
<dbReference type="Proteomes" id="UP000019024">
    <property type="component" value="Chromosome"/>
</dbReference>
<dbReference type="HOGENOM" id="CLU_3408336_0_0_2"/>
<evidence type="ECO:0000313" key="1">
    <source>
        <dbReference type="EMBL" id="AHG01188.1"/>
    </source>
</evidence>
<evidence type="ECO:0000313" key="2">
    <source>
        <dbReference type="Proteomes" id="UP000019024"/>
    </source>
</evidence>
<reference evidence="1 2" key="1">
    <citation type="submission" date="2014-01" db="EMBL/GenBank/DDBJ databases">
        <authorList>
            <consortium name="DOE Joint Genome Institute"/>
            <person name="Anderson I."/>
            <person name="Huntemann M."/>
            <person name="Han J."/>
            <person name="Chen A."/>
            <person name="Kyrpides N."/>
            <person name="Mavromatis K."/>
            <person name="Markowitz V."/>
            <person name="Palaniappan K."/>
            <person name="Ivanova N."/>
            <person name="Schaumberg A."/>
            <person name="Pati A."/>
            <person name="Liolios K."/>
            <person name="Nordberg H.P."/>
            <person name="Cantor M.N."/>
            <person name="Hua S.X."/>
            <person name="Woyke T."/>
        </authorList>
    </citation>
    <scope>NUCLEOTIDE SEQUENCE [LARGE SCALE GENOMIC DNA]</scope>
    <source>
        <strain evidence="1 2">XH-48</strain>
    </source>
</reference>
<dbReference type="KEGG" id="hlr:HALLA_19305"/>
<protein>
    <submittedName>
        <fullName evidence="1">Uncharacterized protein</fullName>
    </submittedName>
</protein>
<gene>
    <name evidence="1" type="ORF">HALLA_19305</name>
</gene>
<sequence>MARTGLKEAIQAYEFAIGVQLMQTNQRNT</sequence>
<dbReference type="AlphaFoldDB" id="W0JVU2"/>
<keyword evidence="2" id="KW-1185">Reference proteome</keyword>
<organism evidence="1 2">
    <name type="scientific">Halostagnicola larsenii XH-48</name>
    <dbReference type="NCBI Taxonomy" id="797299"/>
    <lineage>
        <taxon>Archaea</taxon>
        <taxon>Methanobacteriati</taxon>
        <taxon>Methanobacteriota</taxon>
        <taxon>Stenosarchaea group</taxon>
        <taxon>Halobacteria</taxon>
        <taxon>Halobacteriales</taxon>
        <taxon>Natrialbaceae</taxon>
        <taxon>Halostagnicola</taxon>
    </lineage>
</organism>
<dbReference type="EMBL" id="CP007055">
    <property type="protein sequence ID" value="AHG01188.1"/>
    <property type="molecule type" value="Genomic_DNA"/>
</dbReference>
<accession>W0JVU2</accession>
<name>W0JVU2_9EURY</name>